<comment type="caution">
    <text evidence="2">The sequence shown here is derived from an EMBL/GenBank/DDBJ whole genome shotgun (WGS) entry which is preliminary data.</text>
</comment>
<dbReference type="InterPro" id="IPR014914">
    <property type="entry name" value="RES_dom"/>
</dbReference>
<evidence type="ECO:0000259" key="1">
    <source>
        <dbReference type="SMART" id="SM00953"/>
    </source>
</evidence>
<evidence type="ECO:0000313" key="2">
    <source>
        <dbReference type="EMBL" id="MYN04401.1"/>
    </source>
</evidence>
<protein>
    <submittedName>
        <fullName evidence="2">RES domain-containing protein</fullName>
    </submittedName>
</protein>
<gene>
    <name evidence="2" type="ORF">GTP41_20110</name>
</gene>
<feature type="domain" description="RES" evidence="1">
    <location>
        <begin position="170"/>
        <end position="336"/>
    </location>
</feature>
<dbReference type="Proteomes" id="UP000448575">
    <property type="component" value="Unassembled WGS sequence"/>
</dbReference>
<dbReference type="EMBL" id="WWCJ01000016">
    <property type="protein sequence ID" value="MYN04401.1"/>
    <property type="molecule type" value="Genomic_DNA"/>
</dbReference>
<dbReference type="RefSeq" id="WP_161027357.1">
    <property type="nucleotide sequence ID" value="NZ_WWCJ01000016.1"/>
</dbReference>
<accession>A0A6N9HL55</accession>
<sequence>MTGIDSNNDQIILCSNCFADEGLRIDAIKLGLENSDECPQCKSTEGRKLMENQIEALAHRFFVRGTIVRHEYGGAPIIQCNEHHYGESTITPSQWLKNDLKLIENSVKVGFFHYGPRLWMIGEVEPLKALQDSATRNQVIKRILAEYPVRVIEKNTKFYRLRISPQQPAAPSEYDSPPIHLAGKGRLDSAGFPVMYGSQDLDICIHECRASIDDDLYVATLKTQKELRLLDLTHVLEEDGSEFESLDMAVHMLFLARSHSYDISRAIALKAKNEGFDGVIYPSYFSLIRTGGYPFETAYGLSVRRFAPQREQYAEAYTIPNFALFGRPLEDGLVRAECINRLILTQIGYLGHFGPVEY</sequence>
<dbReference type="SMART" id="SM00953">
    <property type="entry name" value="RES"/>
    <property type="match status" value="1"/>
</dbReference>
<dbReference type="Pfam" id="PF08808">
    <property type="entry name" value="RES"/>
    <property type="match status" value="1"/>
</dbReference>
<proteinExistence type="predicted"/>
<evidence type="ECO:0000313" key="3">
    <source>
        <dbReference type="Proteomes" id="UP000448575"/>
    </source>
</evidence>
<keyword evidence="3" id="KW-1185">Reference proteome</keyword>
<reference evidence="2 3" key="1">
    <citation type="submission" date="2019-12" db="EMBL/GenBank/DDBJ databases">
        <title>Novel species isolated from a subtropical stream in China.</title>
        <authorList>
            <person name="Lu H."/>
        </authorList>
    </citation>
    <scope>NUCLEOTIDE SEQUENCE [LARGE SCALE GENOMIC DNA]</scope>
    <source>
        <strain evidence="2 3">DS3</strain>
    </source>
</reference>
<organism evidence="2 3">
    <name type="scientific">Pseudoduganella guangdongensis</name>
    <dbReference type="NCBI Taxonomy" id="2692179"/>
    <lineage>
        <taxon>Bacteria</taxon>
        <taxon>Pseudomonadati</taxon>
        <taxon>Pseudomonadota</taxon>
        <taxon>Betaproteobacteria</taxon>
        <taxon>Burkholderiales</taxon>
        <taxon>Oxalobacteraceae</taxon>
        <taxon>Telluria group</taxon>
        <taxon>Pseudoduganella</taxon>
    </lineage>
</organism>
<name>A0A6N9HL55_9BURK</name>
<dbReference type="AlphaFoldDB" id="A0A6N9HL55"/>